<gene>
    <name evidence="1" type="ORF">PHMEG_00010679</name>
</gene>
<organism evidence="1 2">
    <name type="scientific">Phytophthora megakarya</name>
    <dbReference type="NCBI Taxonomy" id="4795"/>
    <lineage>
        <taxon>Eukaryota</taxon>
        <taxon>Sar</taxon>
        <taxon>Stramenopiles</taxon>
        <taxon>Oomycota</taxon>
        <taxon>Peronosporomycetes</taxon>
        <taxon>Peronosporales</taxon>
        <taxon>Peronosporaceae</taxon>
        <taxon>Phytophthora</taxon>
    </lineage>
</organism>
<name>A0A225WD53_9STRA</name>
<dbReference type="OrthoDB" id="93052at2759"/>
<dbReference type="Proteomes" id="UP000198211">
    <property type="component" value="Unassembled WGS sequence"/>
</dbReference>
<sequence>MILIRLSNMEVILSKLGPFQQAFHRLNSFVYTYKTRCAIINLTTNGISPILNPEIYVLLGVGMAASHVHNMLFKSLRDPVMLAIIPETKKIENRKAYLKGKARDGWEITKF</sequence>
<accession>A0A225WD53</accession>
<dbReference type="AlphaFoldDB" id="A0A225WD53"/>
<evidence type="ECO:0000313" key="2">
    <source>
        <dbReference type="Proteomes" id="UP000198211"/>
    </source>
</evidence>
<keyword evidence="2" id="KW-1185">Reference proteome</keyword>
<dbReference type="EMBL" id="NBNE01001082">
    <property type="protein sequence ID" value="OWZ15641.1"/>
    <property type="molecule type" value="Genomic_DNA"/>
</dbReference>
<proteinExistence type="predicted"/>
<reference evidence="2" key="1">
    <citation type="submission" date="2017-03" db="EMBL/GenBank/DDBJ databases">
        <title>Phytopthora megakarya and P. palmivora, two closely related causual agents of cacao black pod achieved similar genome size and gene model numbers by different mechanisms.</title>
        <authorList>
            <person name="Ali S."/>
            <person name="Shao J."/>
            <person name="Larry D.J."/>
            <person name="Kronmiller B."/>
            <person name="Shen D."/>
            <person name="Strem M.D."/>
            <person name="Melnick R.L."/>
            <person name="Guiltinan M.J."/>
            <person name="Tyler B.M."/>
            <person name="Meinhardt L.W."/>
            <person name="Bailey B.A."/>
        </authorList>
    </citation>
    <scope>NUCLEOTIDE SEQUENCE [LARGE SCALE GENOMIC DNA]</scope>
    <source>
        <strain evidence="2">zdho120</strain>
    </source>
</reference>
<evidence type="ECO:0000313" key="1">
    <source>
        <dbReference type="EMBL" id="OWZ15641.1"/>
    </source>
</evidence>
<protein>
    <submittedName>
        <fullName evidence="1">Uncharacterized protein</fullName>
    </submittedName>
</protein>
<comment type="caution">
    <text evidence="1">The sequence shown here is derived from an EMBL/GenBank/DDBJ whole genome shotgun (WGS) entry which is preliminary data.</text>
</comment>